<protein>
    <recommendedName>
        <fullName evidence="3">DUF4817 domain-containing protein</fullName>
    </recommendedName>
</protein>
<comment type="caution">
    <text evidence="1">The sequence shown here is derived from an EMBL/GenBank/DDBJ whole genome shotgun (WGS) entry which is preliminary data.</text>
</comment>
<evidence type="ECO:0000313" key="1">
    <source>
        <dbReference type="EMBL" id="KAL1497608.1"/>
    </source>
</evidence>
<name>A0ABD1EPF4_HYPHA</name>
<accession>A0ABD1EPF4</accession>
<dbReference type="AlphaFoldDB" id="A0ABD1EPF4"/>
<evidence type="ECO:0000313" key="2">
    <source>
        <dbReference type="Proteomes" id="UP001566132"/>
    </source>
</evidence>
<keyword evidence="2" id="KW-1185">Reference proteome</keyword>
<gene>
    <name evidence="1" type="ORF">ABEB36_008538</name>
</gene>
<reference evidence="1 2" key="1">
    <citation type="submission" date="2024-05" db="EMBL/GenBank/DDBJ databases">
        <title>Genetic variation in Jamaican populations of the coffee berry borer (Hypothenemus hampei).</title>
        <authorList>
            <person name="Errbii M."/>
            <person name="Myrie A."/>
        </authorList>
    </citation>
    <scope>NUCLEOTIDE SEQUENCE [LARGE SCALE GENOMIC DNA]</scope>
    <source>
        <strain evidence="1">JA-Hopewell-2020-01-JO</strain>
        <tissue evidence="1">Whole body</tissue>
    </source>
</reference>
<sequence>ENAIDMLAVNFEIMENATTAARMFAIRYPERHRYEKRSFIRLPHRFKTTGTISPPTYRQHRRCTEENIINGLTYIEFNPFLSIRIIGRDLELSSINFQRILKDHRLHPYHMNLNQVSLT</sequence>
<feature type="non-terminal residue" evidence="1">
    <location>
        <position position="1"/>
    </location>
</feature>
<dbReference type="Proteomes" id="UP001566132">
    <property type="component" value="Unassembled WGS sequence"/>
</dbReference>
<organism evidence="1 2">
    <name type="scientific">Hypothenemus hampei</name>
    <name type="common">Coffee berry borer</name>
    <dbReference type="NCBI Taxonomy" id="57062"/>
    <lineage>
        <taxon>Eukaryota</taxon>
        <taxon>Metazoa</taxon>
        <taxon>Ecdysozoa</taxon>
        <taxon>Arthropoda</taxon>
        <taxon>Hexapoda</taxon>
        <taxon>Insecta</taxon>
        <taxon>Pterygota</taxon>
        <taxon>Neoptera</taxon>
        <taxon>Endopterygota</taxon>
        <taxon>Coleoptera</taxon>
        <taxon>Polyphaga</taxon>
        <taxon>Cucujiformia</taxon>
        <taxon>Curculionidae</taxon>
        <taxon>Scolytinae</taxon>
        <taxon>Hypothenemus</taxon>
    </lineage>
</organism>
<proteinExistence type="predicted"/>
<dbReference type="PANTHER" id="PTHR47326">
    <property type="entry name" value="TRANSPOSABLE ELEMENT TC3 TRANSPOSASE-LIKE PROTEIN"/>
    <property type="match status" value="1"/>
</dbReference>
<dbReference type="EMBL" id="JBDJPC010000006">
    <property type="protein sequence ID" value="KAL1497608.1"/>
    <property type="molecule type" value="Genomic_DNA"/>
</dbReference>
<dbReference type="PANTHER" id="PTHR47326:SF1">
    <property type="entry name" value="HTH PSQ-TYPE DOMAIN-CONTAINING PROTEIN"/>
    <property type="match status" value="1"/>
</dbReference>
<evidence type="ECO:0008006" key="3">
    <source>
        <dbReference type="Google" id="ProtNLM"/>
    </source>
</evidence>